<evidence type="ECO:0000313" key="1">
    <source>
        <dbReference type="EMBL" id="GJS84151.1"/>
    </source>
</evidence>
<accession>A0ABQ4Z4J7</accession>
<sequence>MSSVLPLLNRHKKMAVDKQTAYGKDFSNPLMADNLPKIVGFSTHLASWLRVGFSPGFQTVLWFINATGYGNEALDSPKANGVCCDAEEMRYDHKDKECSQEVLGYNPQKLNQKKLEVNK</sequence>
<dbReference type="Proteomes" id="UP001151760">
    <property type="component" value="Unassembled WGS sequence"/>
</dbReference>
<reference evidence="1" key="2">
    <citation type="submission" date="2022-01" db="EMBL/GenBank/DDBJ databases">
        <authorList>
            <person name="Yamashiro T."/>
            <person name="Shiraishi A."/>
            <person name="Satake H."/>
            <person name="Nakayama K."/>
        </authorList>
    </citation>
    <scope>NUCLEOTIDE SEQUENCE</scope>
</reference>
<organism evidence="1 2">
    <name type="scientific">Tanacetum coccineum</name>
    <dbReference type="NCBI Taxonomy" id="301880"/>
    <lineage>
        <taxon>Eukaryota</taxon>
        <taxon>Viridiplantae</taxon>
        <taxon>Streptophyta</taxon>
        <taxon>Embryophyta</taxon>
        <taxon>Tracheophyta</taxon>
        <taxon>Spermatophyta</taxon>
        <taxon>Magnoliopsida</taxon>
        <taxon>eudicotyledons</taxon>
        <taxon>Gunneridae</taxon>
        <taxon>Pentapetalae</taxon>
        <taxon>asterids</taxon>
        <taxon>campanulids</taxon>
        <taxon>Asterales</taxon>
        <taxon>Asteraceae</taxon>
        <taxon>Asteroideae</taxon>
        <taxon>Anthemideae</taxon>
        <taxon>Anthemidinae</taxon>
        <taxon>Tanacetum</taxon>
    </lineage>
</organism>
<dbReference type="EMBL" id="BQNB010010954">
    <property type="protein sequence ID" value="GJS84151.1"/>
    <property type="molecule type" value="Genomic_DNA"/>
</dbReference>
<evidence type="ECO:0000313" key="2">
    <source>
        <dbReference type="Proteomes" id="UP001151760"/>
    </source>
</evidence>
<gene>
    <name evidence="1" type="ORF">Tco_0750692</name>
</gene>
<name>A0ABQ4Z4J7_9ASTR</name>
<comment type="caution">
    <text evidence="1">The sequence shown here is derived from an EMBL/GenBank/DDBJ whole genome shotgun (WGS) entry which is preliminary data.</text>
</comment>
<keyword evidence="2" id="KW-1185">Reference proteome</keyword>
<proteinExistence type="predicted"/>
<reference evidence="1" key="1">
    <citation type="journal article" date="2022" name="Int. J. Mol. Sci.">
        <title>Draft Genome of Tanacetum Coccineum: Genomic Comparison of Closely Related Tanacetum-Family Plants.</title>
        <authorList>
            <person name="Yamashiro T."/>
            <person name="Shiraishi A."/>
            <person name="Nakayama K."/>
            <person name="Satake H."/>
        </authorList>
    </citation>
    <scope>NUCLEOTIDE SEQUENCE</scope>
</reference>
<protein>
    <submittedName>
        <fullName evidence="1">Uncharacterized protein</fullName>
    </submittedName>
</protein>